<dbReference type="Pfam" id="PF00583">
    <property type="entry name" value="Acetyltransf_1"/>
    <property type="match status" value="1"/>
</dbReference>
<dbReference type="Gene3D" id="3.40.630.30">
    <property type="match status" value="1"/>
</dbReference>
<sequence>MIIERADADDLGVILTLRTEASEWLAQRGIDQWAVAWPNPEEQNRRILASIDAGETWMIRDENEATMATVALDTFSDPRLWTPDEQADPAMYMHRLIVRRKHAGLGTEIMDWACHRAHRLGLHWLRIDVWTDNTGLHRYYERNGFKHVRTLDLADYPSGALFQRSTDAPGDRP</sequence>
<evidence type="ECO:0000259" key="1">
    <source>
        <dbReference type="PROSITE" id="PS51186"/>
    </source>
</evidence>
<dbReference type="Proteomes" id="UP000295573">
    <property type="component" value="Unassembled WGS sequence"/>
</dbReference>
<name>A0A4R2IRF9_9ACTN</name>
<reference evidence="2 3" key="1">
    <citation type="journal article" date="2015" name="Stand. Genomic Sci.">
        <title>Genomic Encyclopedia of Bacterial and Archaeal Type Strains, Phase III: the genomes of soil and plant-associated and newly described type strains.</title>
        <authorList>
            <person name="Whitman W.B."/>
            <person name="Woyke T."/>
            <person name="Klenk H.P."/>
            <person name="Zhou Y."/>
            <person name="Lilburn T.G."/>
            <person name="Beck B.J."/>
            <person name="De Vos P."/>
            <person name="Vandamme P."/>
            <person name="Eisen J.A."/>
            <person name="Garrity G."/>
            <person name="Hugenholtz P."/>
            <person name="Kyrpides N.C."/>
        </authorList>
    </citation>
    <scope>NUCLEOTIDE SEQUENCE [LARGE SCALE GENOMIC DNA]</scope>
    <source>
        <strain evidence="2 3">VKM Ac-2541</strain>
    </source>
</reference>
<evidence type="ECO:0000313" key="2">
    <source>
        <dbReference type="EMBL" id="TCO47863.1"/>
    </source>
</evidence>
<proteinExistence type="predicted"/>
<accession>A0A4R2IRF9</accession>
<dbReference type="SUPFAM" id="SSF55729">
    <property type="entry name" value="Acyl-CoA N-acyltransferases (Nat)"/>
    <property type="match status" value="1"/>
</dbReference>
<dbReference type="InterPro" id="IPR016181">
    <property type="entry name" value="Acyl_CoA_acyltransferase"/>
</dbReference>
<feature type="domain" description="N-acetyltransferase" evidence="1">
    <location>
        <begin position="1"/>
        <end position="167"/>
    </location>
</feature>
<dbReference type="GO" id="GO:0016747">
    <property type="term" value="F:acyltransferase activity, transferring groups other than amino-acyl groups"/>
    <property type="evidence" value="ECO:0007669"/>
    <property type="project" value="InterPro"/>
</dbReference>
<dbReference type="AlphaFoldDB" id="A0A4R2IRF9"/>
<gene>
    <name evidence="2" type="ORF">EV646_105421</name>
</gene>
<dbReference type="InterPro" id="IPR000182">
    <property type="entry name" value="GNAT_dom"/>
</dbReference>
<dbReference type="OrthoDB" id="4095657at2"/>
<keyword evidence="3" id="KW-1185">Reference proteome</keyword>
<organism evidence="2 3">
    <name type="scientific">Kribbella antiqua</name>
    <dbReference type="NCBI Taxonomy" id="2512217"/>
    <lineage>
        <taxon>Bacteria</taxon>
        <taxon>Bacillati</taxon>
        <taxon>Actinomycetota</taxon>
        <taxon>Actinomycetes</taxon>
        <taxon>Propionibacteriales</taxon>
        <taxon>Kribbellaceae</taxon>
        <taxon>Kribbella</taxon>
    </lineage>
</organism>
<protein>
    <submittedName>
        <fullName evidence="2">RimJ/RimL family protein N-acetyltransferase</fullName>
    </submittedName>
</protein>
<dbReference type="EMBL" id="SLWR01000005">
    <property type="protein sequence ID" value="TCO47863.1"/>
    <property type="molecule type" value="Genomic_DNA"/>
</dbReference>
<dbReference type="PROSITE" id="PS51186">
    <property type="entry name" value="GNAT"/>
    <property type="match status" value="1"/>
</dbReference>
<dbReference type="RefSeq" id="WP_132149681.1">
    <property type="nucleotide sequence ID" value="NZ_SLWR01000005.1"/>
</dbReference>
<keyword evidence="2" id="KW-0808">Transferase</keyword>
<evidence type="ECO:0000313" key="3">
    <source>
        <dbReference type="Proteomes" id="UP000295573"/>
    </source>
</evidence>
<comment type="caution">
    <text evidence="2">The sequence shown here is derived from an EMBL/GenBank/DDBJ whole genome shotgun (WGS) entry which is preliminary data.</text>
</comment>